<gene>
    <name evidence="3" type="ORF">M513_13204</name>
    <name evidence="4" type="ORF">M514_13204</name>
</gene>
<dbReference type="EMBL" id="KL367726">
    <property type="protein sequence ID" value="KFD59841.1"/>
    <property type="molecule type" value="Genomic_DNA"/>
</dbReference>
<dbReference type="EMBL" id="KL363410">
    <property type="protein sequence ID" value="KFD45919.1"/>
    <property type="molecule type" value="Genomic_DNA"/>
</dbReference>
<protein>
    <recommendedName>
        <fullName evidence="2">DUF7047 domain-containing protein</fullName>
    </recommendedName>
</protein>
<dbReference type="Proteomes" id="UP000030758">
    <property type="component" value="Unassembled WGS sequence"/>
</dbReference>
<evidence type="ECO:0000313" key="5">
    <source>
        <dbReference type="Proteomes" id="UP000030764"/>
    </source>
</evidence>
<feature type="domain" description="DUF7047" evidence="2">
    <location>
        <begin position="45"/>
        <end position="105"/>
    </location>
</feature>
<dbReference type="Proteomes" id="UP000030764">
    <property type="component" value="Unassembled WGS sequence"/>
</dbReference>
<organism evidence="4">
    <name type="scientific">Trichuris suis</name>
    <name type="common">pig whipworm</name>
    <dbReference type="NCBI Taxonomy" id="68888"/>
    <lineage>
        <taxon>Eukaryota</taxon>
        <taxon>Metazoa</taxon>
        <taxon>Ecdysozoa</taxon>
        <taxon>Nematoda</taxon>
        <taxon>Enoplea</taxon>
        <taxon>Dorylaimia</taxon>
        <taxon>Trichinellida</taxon>
        <taxon>Trichuridae</taxon>
        <taxon>Trichuris</taxon>
    </lineage>
</organism>
<reference evidence="4 5" key="1">
    <citation type="journal article" date="2014" name="Nat. Genet.">
        <title>Genome and transcriptome of the porcine whipworm Trichuris suis.</title>
        <authorList>
            <person name="Jex A.R."/>
            <person name="Nejsum P."/>
            <person name="Schwarz E.M."/>
            <person name="Hu L."/>
            <person name="Young N.D."/>
            <person name="Hall R.S."/>
            <person name="Korhonen P.K."/>
            <person name="Liao S."/>
            <person name="Thamsborg S."/>
            <person name="Xia J."/>
            <person name="Xu P."/>
            <person name="Wang S."/>
            <person name="Scheerlinck J.P."/>
            <person name="Hofmann A."/>
            <person name="Sternberg P.W."/>
            <person name="Wang J."/>
            <person name="Gasser R.B."/>
        </authorList>
    </citation>
    <scope>NUCLEOTIDE SEQUENCE [LARGE SCALE GENOMIC DNA]</scope>
    <source>
        <strain evidence="4">DCEP-RM93F</strain>
        <strain evidence="3">DCEP-RM93M</strain>
    </source>
</reference>
<accession>A0A085MRJ5</accession>
<keyword evidence="5" id="KW-1185">Reference proteome</keyword>
<feature type="compositionally biased region" description="Basic residues" evidence="1">
    <location>
        <begin position="1"/>
        <end position="14"/>
    </location>
</feature>
<dbReference type="AlphaFoldDB" id="A0A085MRJ5"/>
<sequence>MDWKKQRSRKRFGRCPRPGPEGLGEQNILQWKSGSEVAEPPKKLTRRSVFSYCGELVGHYPVCGWLRVASAFFKHEANSVTSRWDEPIHRDRIARHLDEIARQLKEHDPAQGRWDISGTAARLWVDASALAPGVALEVNGAIAEHGTWLRPDEARHINMAELDAVIRGLNLALTRKM</sequence>
<dbReference type="InterPro" id="IPR055475">
    <property type="entry name" value="DUF7047"/>
</dbReference>
<evidence type="ECO:0000313" key="4">
    <source>
        <dbReference type="EMBL" id="KFD59841.1"/>
    </source>
</evidence>
<feature type="region of interest" description="Disordered" evidence="1">
    <location>
        <begin position="1"/>
        <end position="26"/>
    </location>
</feature>
<evidence type="ECO:0000259" key="2">
    <source>
        <dbReference type="Pfam" id="PF23088"/>
    </source>
</evidence>
<evidence type="ECO:0000256" key="1">
    <source>
        <dbReference type="SAM" id="MobiDB-lite"/>
    </source>
</evidence>
<proteinExistence type="predicted"/>
<name>A0A085MRJ5_9BILA</name>
<evidence type="ECO:0000313" key="3">
    <source>
        <dbReference type="EMBL" id="KFD45919.1"/>
    </source>
</evidence>
<dbReference type="Pfam" id="PF23088">
    <property type="entry name" value="DUF7047"/>
    <property type="match status" value="1"/>
</dbReference>